<accession>Q21WV1</accession>
<dbReference type="KEGG" id="rfr:Rfer_2027"/>
<dbReference type="HOGENOM" id="CLU_2685407_0_0_4"/>
<organism evidence="1 2">
    <name type="scientific">Albidiferax ferrireducens (strain ATCC BAA-621 / DSM 15236 / T118)</name>
    <name type="common">Rhodoferax ferrireducens</name>
    <dbReference type="NCBI Taxonomy" id="338969"/>
    <lineage>
        <taxon>Bacteria</taxon>
        <taxon>Pseudomonadati</taxon>
        <taxon>Pseudomonadota</taxon>
        <taxon>Betaproteobacteria</taxon>
        <taxon>Burkholderiales</taxon>
        <taxon>Comamonadaceae</taxon>
        <taxon>Rhodoferax</taxon>
    </lineage>
</organism>
<protein>
    <submittedName>
        <fullName evidence="1">Uncharacterized protein</fullName>
    </submittedName>
</protein>
<dbReference type="STRING" id="338969.Rfer_2027"/>
<dbReference type="Proteomes" id="UP000008332">
    <property type="component" value="Chromosome"/>
</dbReference>
<dbReference type="EMBL" id="CP000267">
    <property type="protein sequence ID" value="ABD69752.1"/>
    <property type="molecule type" value="Genomic_DNA"/>
</dbReference>
<sequence>MLAAWRDNTMATSWQLRDRICARSYACWRLIASHGEVVAAVTIQSMVFGNSGGPAGARCLRITTSEKPFFHVNG</sequence>
<name>Q21WV1_ALBFT</name>
<proteinExistence type="predicted"/>
<evidence type="ECO:0000313" key="2">
    <source>
        <dbReference type="Proteomes" id="UP000008332"/>
    </source>
</evidence>
<keyword evidence="2" id="KW-1185">Reference proteome</keyword>
<evidence type="ECO:0000313" key="1">
    <source>
        <dbReference type="EMBL" id="ABD69752.1"/>
    </source>
</evidence>
<reference evidence="2" key="1">
    <citation type="submission" date="2006-02" db="EMBL/GenBank/DDBJ databases">
        <title>Complete sequence of chromosome of Rhodoferax ferrireducens DSM 15236.</title>
        <authorList>
            <person name="Copeland A."/>
            <person name="Lucas S."/>
            <person name="Lapidus A."/>
            <person name="Barry K."/>
            <person name="Detter J.C."/>
            <person name="Glavina del Rio T."/>
            <person name="Hammon N."/>
            <person name="Israni S."/>
            <person name="Pitluck S."/>
            <person name="Brettin T."/>
            <person name="Bruce D."/>
            <person name="Han C."/>
            <person name="Tapia R."/>
            <person name="Gilna P."/>
            <person name="Kiss H."/>
            <person name="Schmutz J."/>
            <person name="Larimer F."/>
            <person name="Land M."/>
            <person name="Kyrpides N."/>
            <person name="Ivanova N."/>
            <person name="Richardson P."/>
        </authorList>
    </citation>
    <scope>NUCLEOTIDE SEQUENCE [LARGE SCALE GENOMIC DNA]</scope>
    <source>
        <strain evidence="2">ATCC BAA-621 / DSM 15236 / T118</strain>
    </source>
</reference>
<gene>
    <name evidence="1" type="ordered locus">Rfer_2027</name>
</gene>
<dbReference type="AlphaFoldDB" id="Q21WV1"/>